<reference evidence="1 2" key="1">
    <citation type="journal article" date="2019" name="Sci. Rep.">
        <title>Orb-weaving spider Araneus ventricosus genome elucidates the spidroin gene catalogue.</title>
        <authorList>
            <person name="Kono N."/>
            <person name="Nakamura H."/>
            <person name="Ohtoshi R."/>
            <person name="Moran D.A.P."/>
            <person name="Shinohara A."/>
            <person name="Yoshida Y."/>
            <person name="Fujiwara M."/>
            <person name="Mori M."/>
            <person name="Tomita M."/>
            <person name="Arakawa K."/>
        </authorList>
    </citation>
    <scope>NUCLEOTIDE SEQUENCE [LARGE SCALE GENOMIC DNA]</scope>
</reference>
<protein>
    <recommendedName>
        <fullName evidence="3">MBD domain-containing protein</fullName>
    </recommendedName>
</protein>
<keyword evidence="2" id="KW-1185">Reference proteome</keyword>
<comment type="caution">
    <text evidence="1">The sequence shown here is derived from an EMBL/GenBank/DDBJ whole genome shotgun (WGS) entry which is preliminary data.</text>
</comment>
<evidence type="ECO:0000313" key="2">
    <source>
        <dbReference type="Proteomes" id="UP000499080"/>
    </source>
</evidence>
<dbReference type="EMBL" id="BGPR01000441">
    <property type="protein sequence ID" value="GBM20396.1"/>
    <property type="molecule type" value="Genomic_DNA"/>
</dbReference>
<evidence type="ECO:0008006" key="3">
    <source>
        <dbReference type="Google" id="ProtNLM"/>
    </source>
</evidence>
<sequence>MVEMGEITNMESSLGQNVIPCKSIDWVRKAVPRSDGSRTDIYYSIQGTNVILRSFNDVIGYCERNKIQCDKNLFNFSGKNTESGKVSDLLNLNEANLLEVRIPRTYEEAIKAHEASEWEEAMNRELKVMYERNVWELLTPPKDAKILGHDAASVRLQSNDGLLNNDEFLTFLDGSYVSAPEAMWRLNEFSLSEKSHVGNHEIGRSLAKPTASGKTKW</sequence>
<dbReference type="Gene3D" id="3.30.890.10">
    <property type="entry name" value="Methyl-cpg-binding Protein 2, Chain A"/>
    <property type="match status" value="1"/>
</dbReference>
<evidence type="ECO:0000313" key="1">
    <source>
        <dbReference type="EMBL" id="GBM20396.1"/>
    </source>
</evidence>
<gene>
    <name evidence="1" type="ORF">AVEN_222102_1</name>
</gene>
<name>A0A4Y2DWM7_ARAVE</name>
<dbReference type="AlphaFoldDB" id="A0A4Y2DWM7"/>
<accession>A0A4Y2DWM7</accession>
<dbReference type="Proteomes" id="UP000499080">
    <property type="component" value="Unassembled WGS sequence"/>
</dbReference>
<organism evidence="1 2">
    <name type="scientific">Araneus ventricosus</name>
    <name type="common">Orbweaver spider</name>
    <name type="synonym">Epeira ventricosa</name>
    <dbReference type="NCBI Taxonomy" id="182803"/>
    <lineage>
        <taxon>Eukaryota</taxon>
        <taxon>Metazoa</taxon>
        <taxon>Ecdysozoa</taxon>
        <taxon>Arthropoda</taxon>
        <taxon>Chelicerata</taxon>
        <taxon>Arachnida</taxon>
        <taxon>Araneae</taxon>
        <taxon>Araneomorphae</taxon>
        <taxon>Entelegynae</taxon>
        <taxon>Araneoidea</taxon>
        <taxon>Araneidae</taxon>
        <taxon>Araneus</taxon>
    </lineage>
</organism>
<proteinExistence type="predicted"/>